<evidence type="ECO:0000313" key="4">
    <source>
        <dbReference type="EMBL" id="CAJ1078863.1"/>
    </source>
</evidence>
<dbReference type="GO" id="GO:0004896">
    <property type="term" value="F:cytokine receptor activity"/>
    <property type="evidence" value="ECO:0007669"/>
    <property type="project" value="TreeGrafter"/>
</dbReference>
<keyword evidence="1" id="KW-1133">Transmembrane helix</keyword>
<evidence type="ECO:0000313" key="5">
    <source>
        <dbReference type="Proteomes" id="UP001178508"/>
    </source>
</evidence>
<dbReference type="EMBL" id="OY660881">
    <property type="protein sequence ID" value="CAJ1078863.1"/>
    <property type="molecule type" value="Genomic_DNA"/>
</dbReference>
<feature type="transmembrane region" description="Helical" evidence="1">
    <location>
        <begin position="223"/>
        <end position="249"/>
    </location>
</feature>
<dbReference type="Proteomes" id="UP001178508">
    <property type="component" value="Chromosome 18"/>
</dbReference>
<keyword evidence="2" id="KW-0732">Signal</keyword>
<feature type="domain" description="Fibronectin type-III" evidence="3">
    <location>
        <begin position="120"/>
        <end position="221"/>
    </location>
</feature>
<dbReference type="Pfam" id="PF01108">
    <property type="entry name" value="Tissue_fac"/>
    <property type="match status" value="1"/>
</dbReference>
<name>A0AAV1H2G6_XYRNO</name>
<dbReference type="InterPro" id="IPR003961">
    <property type="entry name" value="FN3_dom"/>
</dbReference>
<reference evidence="4" key="1">
    <citation type="submission" date="2023-08" db="EMBL/GenBank/DDBJ databases">
        <authorList>
            <person name="Alioto T."/>
            <person name="Alioto T."/>
            <person name="Gomez Garrido J."/>
        </authorList>
    </citation>
    <scope>NUCLEOTIDE SEQUENCE</scope>
</reference>
<keyword evidence="1" id="KW-0472">Membrane</keyword>
<dbReference type="PANTHER" id="PTHR20859">
    <property type="entry name" value="INTERFERON/INTERLEUKIN RECEPTOR"/>
    <property type="match status" value="1"/>
</dbReference>
<feature type="chain" id="PRO_5043931445" evidence="2">
    <location>
        <begin position="23"/>
        <end position="319"/>
    </location>
</feature>
<proteinExistence type="predicted"/>
<keyword evidence="1" id="KW-0812">Transmembrane</keyword>
<dbReference type="SUPFAM" id="SSF49265">
    <property type="entry name" value="Fibronectin type III"/>
    <property type="match status" value="2"/>
</dbReference>
<dbReference type="Pfam" id="PF09294">
    <property type="entry name" value="Interfer-bind"/>
    <property type="match status" value="1"/>
</dbReference>
<sequence length="319" mass="36116">MNLTDNMIEFILIVFTLSGSSGLLPPSSVRLTSYNMDLVLRWDPPPEAEGDLLYTAQYKSAHKDWVSVCLNSSLHQCDLSHLKTSIFVFGTYTGRVRTERGEERSEWRESNILTLDKHTIIGPPSVSVLAQGKNIEVSITDPKFAISSLRDVYGTPTYYITYWREGQPEKAINITQIQHNPVVLDKLLPRTKYCVQVEIHTELNPKPSEASRIVCESTGNREAATWVIAVVIFVIMAVVMALVLLTVIYRKRISHFLCPKVTLPLHFEPLKVPLNPLLYQATDNTYTPEEVCHPVSIIPHQGCTDKLLLQEQRTVDEQQ</sequence>
<gene>
    <name evidence="4" type="ORF">XNOV1_A001171</name>
</gene>
<keyword evidence="5" id="KW-1185">Reference proteome</keyword>
<evidence type="ECO:0000256" key="2">
    <source>
        <dbReference type="SAM" id="SignalP"/>
    </source>
</evidence>
<dbReference type="Gene3D" id="2.60.40.10">
    <property type="entry name" value="Immunoglobulins"/>
    <property type="match status" value="1"/>
</dbReference>
<protein>
    <submittedName>
        <fullName evidence="4">Interleukin-10 receptor subunit beta-like</fullName>
    </submittedName>
</protein>
<feature type="domain" description="Fibronectin type-III" evidence="3">
    <location>
        <begin position="25"/>
        <end position="118"/>
    </location>
</feature>
<evidence type="ECO:0000256" key="1">
    <source>
        <dbReference type="SAM" id="Phobius"/>
    </source>
</evidence>
<organism evidence="4 5">
    <name type="scientific">Xyrichtys novacula</name>
    <name type="common">Pearly razorfish</name>
    <name type="synonym">Hemipteronotus novacula</name>
    <dbReference type="NCBI Taxonomy" id="13765"/>
    <lineage>
        <taxon>Eukaryota</taxon>
        <taxon>Metazoa</taxon>
        <taxon>Chordata</taxon>
        <taxon>Craniata</taxon>
        <taxon>Vertebrata</taxon>
        <taxon>Euteleostomi</taxon>
        <taxon>Actinopterygii</taxon>
        <taxon>Neopterygii</taxon>
        <taxon>Teleostei</taxon>
        <taxon>Neoteleostei</taxon>
        <taxon>Acanthomorphata</taxon>
        <taxon>Eupercaria</taxon>
        <taxon>Labriformes</taxon>
        <taxon>Labridae</taxon>
        <taxon>Xyrichtys</taxon>
    </lineage>
</organism>
<dbReference type="PROSITE" id="PS50853">
    <property type="entry name" value="FN3"/>
    <property type="match status" value="2"/>
</dbReference>
<dbReference type="PANTHER" id="PTHR20859:SF46">
    <property type="entry name" value="INTERFERON GAMMA RECEPTOR 2"/>
    <property type="match status" value="1"/>
</dbReference>
<feature type="signal peptide" evidence="2">
    <location>
        <begin position="1"/>
        <end position="22"/>
    </location>
</feature>
<dbReference type="CDD" id="cd00063">
    <property type="entry name" value="FN3"/>
    <property type="match status" value="1"/>
</dbReference>
<dbReference type="GO" id="GO:0005886">
    <property type="term" value="C:plasma membrane"/>
    <property type="evidence" value="ECO:0007669"/>
    <property type="project" value="TreeGrafter"/>
</dbReference>
<dbReference type="InterPro" id="IPR050650">
    <property type="entry name" value="Type-II_Cytokine-TF_Rcpt"/>
</dbReference>
<evidence type="ECO:0000259" key="3">
    <source>
        <dbReference type="PROSITE" id="PS50853"/>
    </source>
</evidence>
<dbReference type="AlphaFoldDB" id="A0AAV1H2G6"/>
<dbReference type="InterPro" id="IPR013783">
    <property type="entry name" value="Ig-like_fold"/>
</dbReference>
<dbReference type="InterPro" id="IPR036116">
    <property type="entry name" value="FN3_sf"/>
</dbReference>
<dbReference type="InterPro" id="IPR015373">
    <property type="entry name" value="Interferon/interleukin_rcp_dom"/>
</dbReference>
<accession>A0AAV1H2G6</accession>
<keyword evidence="4" id="KW-0675">Receptor</keyword>